<dbReference type="SUPFAM" id="SSF88723">
    <property type="entry name" value="PIN domain-like"/>
    <property type="match status" value="1"/>
</dbReference>
<reference evidence="2 3" key="1">
    <citation type="submission" date="2019-07" db="EMBL/GenBank/DDBJ databases">
        <title>Ln-dependent methylotrophs.</title>
        <authorList>
            <person name="Tani A."/>
        </authorList>
    </citation>
    <scope>NUCLEOTIDE SEQUENCE [LARGE SCALE GENOMIC DNA]</scope>
    <source>
        <strain evidence="2 3">SM12</strain>
    </source>
</reference>
<gene>
    <name evidence="2" type="ORF">FNA46_15865</name>
</gene>
<dbReference type="PANTHER" id="PTHR39664">
    <property type="match status" value="1"/>
</dbReference>
<dbReference type="EMBL" id="VJMG01000046">
    <property type="protein sequence ID" value="TRL37276.1"/>
    <property type="molecule type" value="Genomic_DNA"/>
</dbReference>
<keyword evidence="3" id="KW-1185">Reference proteome</keyword>
<accession>A0A549T600</accession>
<dbReference type="Proteomes" id="UP000316801">
    <property type="component" value="Unassembled WGS sequence"/>
</dbReference>
<dbReference type="RefSeq" id="WP_143126184.1">
    <property type="nucleotide sequence ID" value="NZ_VJMG01000046.1"/>
</dbReference>
<proteinExistence type="predicted"/>
<dbReference type="InterPro" id="IPR029060">
    <property type="entry name" value="PIN-like_dom_sf"/>
</dbReference>
<sequence length="132" mass="14939">MIGLDTNILLRLILQDDEVQSRQALVLVDSLSPEQPGFVNSAVLLEFIWTARRHVKITREELKTILSGFLDSGNLVLEDENIIEMTLDEMDRGGEEFADIFIALRNRELGCRTTVTFDKKAARAIPHMELLA</sequence>
<evidence type="ECO:0000313" key="2">
    <source>
        <dbReference type="EMBL" id="TRL37276.1"/>
    </source>
</evidence>
<name>A0A549T600_9HYPH</name>
<feature type="domain" description="PIN" evidence="1">
    <location>
        <begin position="4"/>
        <end position="123"/>
    </location>
</feature>
<comment type="caution">
    <text evidence="2">The sequence shown here is derived from an EMBL/GenBank/DDBJ whole genome shotgun (WGS) entry which is preliminary data.</text>
</comment>
<protein>
    <submittedName>
        <fullName evidence="2">Type II toxin-antitoxin system VapC family toxin</fullName>
    </submittedName>
</protein>
<dbReference type="Gene3D" id="3.40.50.1010">
    <property type="entry name" value="5'-nuclease"/>
    <property type="match status" value="1"/>
</dbReference>
<evidence type="ECO:0000259" key="1">
    <source>
        <dbReference type="Pfam" id="PF01850"/>
    </source>
</evidence>
<organism evidence="2 3">
    <name type="scientific">Rhizobium straminoryzae</name>
    <dbReference type="NCBI Taxonomy" id="1387186"/>
    <lineage>
        <taxon>Bacteria</taxon>
        <taxon>Pseudomonadati</taxon>
        <taxon>Pseudomonadota</taxon>
        <taxon>Alphaproteobacteria</taxon>
        <taxon>Hyphomicrobiales</taxon>
        <taxon>Rhizobiaceae</taxon>
        <taxon>Rhizobium/Agrobacterium group</taxon>
        <taxon>Rhizobium</taxon>
    </lineage>
</organism>
<dbReference type="AlphaFoldDB" id="A0A549T600"/>
<dbReference type="InterPro" id="IPR002716">
    <property type="entry name" value="PIN_dom"/>
</dbReference>
<dbReference type="Pfam" id="PF01850">
    <property type="entry name" value="PIN"/>
    <property type="match status" value="1"/>
</dbReference>
<evidence type="ECO:0000313" key="3">
    <source>
        <dbReference type="Proteomes" id="UP000316801"/>
    </source>
</evidence>
<dbReference type="CDD" id="cd18683">
    <property type="entry name" value="PIN_VapC-like"/>
    <property type="match status" value="1"/>
</dbReference>
<dbReference type="PANTHER" id="PTHR39664:SF2">
    <property type="entry name" value="NUCLEIC ACID-BINDING PROTEIN, CONTAINING PIN DOMAIN-RELATED"/>
    <property type="match status" value="1"/>
</dbReference>